<evidence type="ECO:0000313" key="2">
    <source>
        <dbReference type="EMBL" id="OAG18849.1"/>
    </source>
</evidence>
<feature type="compositionally biased region" description="Low complexity" evidence="1">
    <location>
        <begin position="327"/>
        <end position="340"/>
    </location>
</feature>
<feature type="compositionally biased region" description="Basic and acidic residues" evidence="1">
    <location>
        <begin position="232"/>
        <end position="246"/>
    </location>
</feature>
<feature type="region of interest" description="Disordered" evidence="1">
    <location>
        <begin position="166"/>
        <end position="249"/>
    </location>
</feature>
<feature type="compositionally biased region" description="Basic residues" evidence="1">
    <location>
        <begin position="306"/>
        <end position="326"/>
    </location>
</feature>
<dbReference type="VEuPathDB" id="FungiDB:CC77DRAFT_1072875"/>
<dbReference type="EMBL" id="KV441482">
    <property type="protein sequence ID" value="OAG18849.1"/>
    <property type="molecule type" value="Genomic_DNA"/>
</dbReference>
<proteinExistence type="predicted"/>
<feature type="region of interest" description="Disordered" evidence="1">
    <location>
        <begin position="297"/>
        <end position="346"/>
    </location>
</feature>
<sequence>MAPPPTRFATCDAFSGVSDNLIASKHATTMASTNLDDGTWTIDALKIRIISHPLFKQHGMEMPAKILEQDLKSAARFFDQHDSSSTIADGKTPRPLEYQSYTVNPDLRPMAAAAGLNNTHGKEFSKAVLAQWLQRWDVDHAPRMAMFLPRQKKDGKSVVPRKIVPTQNQPEMKPADSRKRKTVSTMSFVPQKRQSRTRTMAKDDDVEMLNEGDLSDDRYHTQSTPTAGTLTREQRQENTNSHESRTSRTIATETHLDASKHRVLRARKLVAEDQDHDPTDDATGRIGEEDNDIVEAGTEQSQGFAGRRRGPGLKVTRSRKARKKATRAGATKTVEQLADEQQQKDDEEELRIYNKLQQGRYSDPLLADTYRVRNKTVLARMEGHVRPGVKPAPSEQLGTRRLYEREVDQAKEEGRDLDLWMGGPSP</sequence>
<feature type="region of interest" description="Disordered" evidence="1">
    <location>
        <begin position="386"/>
        <end position="426"/>
    </location>
</feature>
<dbReference type="AlphaFoldDB" id="A0A177DJ35"/>
<evidence type="ECO:0000256" key="1">
    <source>
        <dbReference type="SAM" id="MobiDB-lite"/>
    </source>
</evidence>
<dbReference type="Proteomes" id="UP000077248">
    <property type="component" value="Unassembled WGS sequence"/>
</dbReference>
<dbReference type="RefSeq" id="XP_018384270.1">
    <property type="nucleotide sequence ID" value="XM_018529170.1"/>
</dbReference>
<feature type="compositionally biased region" description="Basic and acidic residues" evidence="1">
    <location>
        <begin position="401"/>
        <end position="418"/>
    </location>
</feature>
<accession>A0A177DJ35</accession>
<dbReference type="KEGG" id="aalt:CC77DRAFT_1072875"/>
<dbReference type="GeneID" id="29114764"/>
<keyword evidence="3" id="KW-1185">Reference proteome</keyword>
<feature type="compositionally biased region" description="Polar residues" evidence="1">
    <location>
        <begin position="221"/>
        <end position="231"/>
    </location>
</feature>
<gene>
    <name evidence="2" type="ORF">CC77DRAFT_1072875</name>
</gene>
<feature type="compositionally biased region" description="Acidic residues" evidence="1">
    <location>
        <begin position="204"/>
        <end position="214"/>
    </location>
</feature>
<name>A0A177DJ35_ALTAL</name>
<reference evidence="2 3" key="1">
    <citation type="submission" date="2016-05" db="EMBL/GenBank/DDBJ databases">
        <title>Comparative analysis of secretome profiles of manganese(II)-oxidizing ascomycete fungi.</title>
        <authorList>
            <consortium name="DOE Joint Genome Institute"/>
            <person name="Zeiner C.A."/>
            <person name="Purvine S.O."/>
            <person name="Zink E.M."/>
            <person name="Wu S."/>
            <person name="Pasa-Tolic L."/>
            <person name="Chaput D.L."/>
            <person name="Haridas S."/>
            <person name="Grigoriev I.V."/>
            <person name="Santelli C.M."/>
            <person name="Hansel C.M."/>
        </authorList>
    </citation>
    <scope>NUCLEOTIDE SEQUENCE [LARGE SCALE GENOMIC DNA]</scope>
    <source>
        <strain evidence="2 3">SRC1lrK2f</strain>
    </source>
</reference>
<evidence type="ECO:0000313" key="3">
    <source>
        <dbReference type="Proteomes" id="UP000077248"/>
    </source>
</evidence>
<protein>
    <submittedName>
        <fullName evidence="2">Uncharacterized protein</fullName>
    </submittedName>
</protein>
<organism evidence="2 3">
    <name type="scientific">Alternaria alternata</name>
    <name type="common">Alternaria rot fungus</name>
    <name type="synonym">Torula alternata</name>
    <dbReference type="NCBI Taxonomy" id="5599"/>
    <lineage>
        <taxon>Eukaryota</taxon>
        <taxon>Fungi</taxon>
        <taxon>Dikarya</taxon>
        <taxon>Ascomycota</taxon>
        <taxon>Pezizomycotina</taxon>
        <taxon>Dothideomycetes</taxon>
        <taxon>Pleosporomycetidae</taxon>
        <taxon>Pleosporales</taxon>
        <taxon>Pleosporineae</taxon>
        <taxon>Pleosporaceae</taxon>
        <taxon>Alternaria</taxon>
        <taxon>Alternaria sect. Alternaria</taxon>
        <taxon>Alternaria alternata complex</taxon>
    </lineage>
</organism>